<accession>A0A6P2MTL2</accession>
<dbReference type="RefSeq" id="WP_174969875.1">
    <property type="nucleotide sequence ID" value="NZ_CABVPU010000014.1"/>
</dbReference>
<sequence length="288" mass="31883">MSNVAKSVIKTVPSTSSVEDIHAIFQEDGCVILKNYLTEAQVRSFNDDIEAEMQKLSPGCKNDEYEIMTEFHGVNTKRLTALAKISRTFREEILDIDVFHAMGDAIFQEESGTCWLTTAQVIEIGPDSRAQPLHRDLEGWTHFLKMGAQAPEVVINFLVALTDFTDENGATRVIPGSHKWPDYADRGTQEMTIPVEMKAGDAVLYTGKLVHGGGANRTKDFYRRGVTIPLIPGFLTPEEAVPLLVDIETVRGLPERVQRVLGFRSQYPVGSIGLWQANVGDVGTYLGL</sequence>
<dbReference type="PANTHER" id="PTHR20883">
    <property type="entry name" value="PHYTANOYL-COA DIOXYGENASE DOMAIN CONTAINING 1"/>
    <property type="match status" value="1"/>
</dbReference>
<dbReference type="EMBL" id="CABVPU010000014">
    <property type="protein sequence ID" value="VWB85222.1"/>
    <property type="molecule type" value="Genomic_DNA"/>
</dbReference>
<dbReference type="Gene3D" id="2.60.120.620">
    <property type="entry name" value="q2cbj1_9rhob like domain"/>
    <property type="match status" value="1"/>
</dbReference>
<gene>
    <name evidence="4" type="ORF">BLA15945_04094</name>
</gene>
<evidence type="ECO:0000256" key="1">
    <source>
        <dbReference type="ARBA" id="ARBA00022723"/>
    </source>
</evidence>
<evidence type="ECO:0000256" key="2">
    <source>
        <dbReference type="ARBA" id="ARBA00023002"/>
    </source>
</evidence>
<evidence type="ECO:0000313" key="5">
    <source>
        <dbReference type="Proteomes" id="UP000494174"/>
    </source>
</evidence>
<dbReference type="AlphaFoldDB" id="A0A6P2MTL2"/>
<evidence type="ECO:0000313" key="4">
    <source>
        <dbReference type="EMBL" id="VWB85222.1"/>
    </source>
</evidence>
<dbReference type="GO" id="GO:0016706">
    <property type="term" value="F:2-oxoglutarate-dependent dioxygenase activity"/>
    <property type="evidence" value="ECO:0007669"/>
    <property type="project" value="UniProtKB-ARBA"/>
</dbReference>
<keyword evidence="2" id="KW-0560">Oxidoreductase</keyword>
<organism evidence="4 5">
    <name type="scientific">Burkholderia lata (strain ATCC 17760 / DSM 23089 / LMG 22485 / NCIMB 9086 / R18194 / 383)</name>
    <dbReference type="NCBI Taxonomy" id="482957"/>
    <lineage>
        <taxon>Bacteria</taxon>
        <taxon>Pseudomonadati</taxon>
        <taxon>Pseudomonadota</taxon>
        <taxon>Betaproteobacteria</taxon>
        <taxon>Burkholderiales</taxon>
        <taxon>Burkholderiaceae</taxon>
        <taxon>Burkholderia</taxon>
        <taxon>Burkholderia cepacia complex</taxon>
    </lineage>
</organism>
<dbReference type="Pfam" id="PF05721">
    <property type="entry name" value="PhyH"/>
    <property type="match status" value="1"/>
</dbReference>
<dbReference type="InterPro" id="IPR008775">
    <property type="entry name" value="Phytyl_CoA_dOase-like"/>
</dbReference>
<dbReference type="GO" id="GO:0005506">
    <property type="term" value="F:iron ion binding"/>
    <property type="evidence" value="ECO:0007669"/>
    <property type="project" value="UniProtKB-ARBA"/>
</dbReference>
<keyword evidence="1" id="KW-0479">Metal-binding</keyword>
<name>A0A6P2MTL2_BURL3</name>
<keyword evidence="4" id="KW-0223">Dioxygenase</keyword>
<dbReference type="Proteomes" id="UP000494174">
    <property type="component" value="Unassembled WGS sequence"/>
</dbReference>
<proteinExistence type="predicted"/>
<keyword evidence="3" id="KW-0408">Iron</keyword>
<protein>
    <submittedName>
        <fullName evidence="4">Phytanoyl-CoA dioxygenase</fullName>
    </submittedName>
</protein>
<evidence type="ECO:0000256" key="3">
    <source>
        <dbReference type="ARBA" id="ARBA00023004"/>
    </source>
</evidence>
<dbReference type="SUPFAM" id="SSF51197">
    <property type="entry name" value="Clavaminate synthase-like"/>
    <property type="match status" value="1"/>
</dbReference>
<dbReference type="PANTHER" id="PTHR20883:SF19">
    <property type="entry name" value="MULTIFUNCTIONAL DIOXYGENASE AUSE"/>
    <property type="match status" value="1"/>
</dbReference>
<reference evidence="4 5" key="1">
    <citation type="submission" date="2019-09" db="EMBL/GenBank/DDBJ databases">
        <authorList>
            <person name="Depoorter E."/>
        </authorList>
    </citation>
    <scope>NUCLEOTIDE SEQUENCE [LARGE SCALE GENOMIC DNA]</scope>
    <source>
        <strain evidence="4">R-15945</strain>
    </source>
</reference>